<dbReference type="InterPro" id="IPR000847">
    <property type="entry name" value="LysR_HTH_N"/>
</dbReference>
<dbReference type="Gene3D" id="3.40.190.10">
    <property type="entry name" value="Periplasmic binding protein-like II"/>
    <property type="match status" value="1"/>
</dbReference>
<dbReference type="eggNOG" id="COG1309">
    <property type="taxonomic scope" value="Bacteria"/>
</dbReference>
<dbReference type="GO" id="GO:0003700">
    <property type="term" value="F:DNA-binding transcription factor activity"/>
    <property type="evidence" value="ECO:0007669"/>
    <property type="project" value="InterPro"/>
</dbReference>
<gene>
    <name evidence="6" type="ORF">NSU_3747</name>
</gene>
<feature type="region of interest" description="Disordered" evidence="3">
    <location>
        <begin position="141"/>
        <end position="164"/>
    </location>
</feature>
<evidence type="ECO:0000256" key="3">
    <source>
        <dbReference type="SAM" id="MobiDB-lite"/>
    </source>
</evidence>
<dbReference type="Gene3D" id="1.10.357.10">
    <property type="entry name" value="Tetracycline Repressor, domain 2"/>
    <property type="match status" value="1"/>
</dbReference>
<dbReference type="InterPro" id="IPR001647">
    <property type="entry name" value="HTH_TetR"/>
</dbReference>
<protein>
    <recommendedName>
        <fullName evidence="8">HTH tetR-type domain-containing protein</fullName>
    </recommendedName>
</protein>
<dbReference type="eggNOG" id="COG0583">
    <property type="taxonomic scope" value="Bacteria"/>
</dbReference>
<evidence type="ECO:0008006" key="8">
    <source>
        <dbReference type="Google" id="ProtNLM"/>
    </source>
</evidence>
<evidence type="ECO:0000259" key="4">
    <source>
        <dbReference type="PROSITE" id="PS50931"/>
    </source>
</evidence>
<dbReference type="Pfam" id="PF00440">
    <property type="entry name" value="TetR_N"/>
    <property type="match status" value="1"/>
</dbReference>
<dbReference type="SUPFAM" id="SSF46689">
    <property type="entry name" value="Homeodomain-like"/>
    <property type="match status" value="1"/>
</dbReference>
<evidence type="ECO:0000256" key="2">
    <source>
        <dbReference type="PROSITE-ProRule" id="PRU00335"/>
    </source>
</evidence>
<dbReference type="Proteomes" id="UP000004030">
    <property type="component" value="Unassembled WGS sequence"/>
</dbReference>
<keyword evidence="1 2" id="KW-0238">DNA-binding</keyword>
<dbReference type="EMBL" id="AGFM01000058">
    <property type="protein sequence ID" value="EHJ59415.1"/>
    <property type="molecule type" value="Genomic_DNA"/>
</dbReference>
<feature type="DNA-binding region" description="H-T-H motif" evidence="2">
    <location>
        <begin position="188"/>
        <end position="207"/>
    </location>
</feature>
<reference evidence="6 7" key="1">
    <citation type="journal article" date="2012" name="J. Bacteriol.">
        <title>Genome sequence of benzo(a)pyrene-degrading bacterium Novosphingobium pentaromativorans US6-1.</title>
        <authorList>
            <person name="Luo Y.R."/>
            <person name="Kang S.G."/>
            <person name="Kim S.J."/>
            <person name="Kim M.R."/>
            <person name="Li N."/>
            <person name="Lee J.H."/>
            <person name="Kwon K.K."/>
        </authorList>
    </citation>
    <scope>NUCLEOTIDE SEQUENCE [LARGE SCALE GENOMIC DNA]</scope>
    <source>
        <strain evidence="6 7">US6-1</strain>
    </source>
</reference>
<accession>G6EHC6</accession>
<evidence type="ECO:0000256" key="1">
    <source>
        <dbReference type="ARBA" id="ARBA00023125"/>
    </source>
</evidence>
<dbReference type="PATRIC" id="fig|1088721.3.peg.3693"/>
<proteinExistence type="predicted"/>
<evidence type="ECO:0000313" key="6">
    <source>
        <dbReference type="EMBL" id="EHJ59415.1"/>
    </source>
</evidence>
<dbReference type="PRINTS" id="PR00455">
    <property type="entry name" value="HTHTETR"/>
</dbReference>
<dbReference type="PROSITE" id="PS50977">
    <property type="entry name" value="HTH_TETR_2"/>
    <property type="match status" value="1"/>
</dbReference>
<dbReference type="InterPro" id="IPR009057">
    <property type="entry name" value="Homeodomain-like_sf"/>
</dbReference>
<dbReference type="AlphaFoldDB" id="G6EHC6"/>
<dbReference type="GO" id="GO:0000976">
    <property type="term" value="F:transcription cis-regulatory region binding"/>
    <property type="evidence" value="ECO:0007669"/>
    <property type="project" value="TreeGrafter"/>
</dbReference>
<dbReference type="PANTHER" id="PTHR30055:SF146">
    <property type="entry name" value="HTH-TYPE TRANSCRIPTIONAL DUAL REGULATOR CECR"/>
    <property type="match status" value="1"/>
</dbReference>
<sequence>MSRYLAQLREVIKDPLLVRTGNGMTRTRRADELVDKLSDWVSHTAGLFDERAFAPVRLNRRFRIASTDFGTTSVLHPALAQLRRDAPGVGIDIVPLGNAPCLTSKALASVRHRLFSRRPVPHVLCPPGKLRPIWPGLNMRASHPMNKDAAQPKPRRGRPRKEEVASIDRDVLDAARSCFVAAGFDASTMEAIAAQAGVTKTTLYLRYADKESLLRAVLEDRLKAWGEASSKTDWMMGQSIDDRLRYFARTLVRLSQDAEIRSFRTLVDSLFGSNRSLGEQYKELLYRPMLDILSHEISVAAAQTGRDARNADEAAAVFLGMLSSFAFVRLSADEDAEISYDEFAYTVTEIFLRGREAW</sequence>
<organism evidence="6 7">
    <name type="scientific">Novosphingobium pentaromativorans US6-1</name>
    <dbReference type="NCBI Taxonomy" id="1088721"/>
    <lineage>
        <taxon>Bacteria</taxon>
        <taxon>Pseudomonadati</taxon>
        <taxon>Pseudomonadota</taxon>
        <taxon>Alphaproteobacteria</taxon>
        <taxon>Sphingomonadales</taxon>
        <taxon>Sphingomonadaceae</taxon>
        <taxon>Novosphingobium</taxon>
    </lineage>
</organism>
<comment type="caution">
    <text evidence="6">The sequence shown here is derived from an EMBL/GenBank/DDBJ whole genome shotgun (WGS) entry which is preliminary data.</text>
</comment>
<evidence type="ECO:0000259" key="5">
    <source>
        <dbReference type="PROSITE" id="PS50977"/>
    </source>
</evidence>
<feature type="domain" description="HTH lysR-type" evidence="4">
    <location>
        <begin position="1"/>
        <end position="27"/>
    </location>
</feature>
<evidence type="ECO:0000313" key="7">
    <source>
        <dbReference type="Proteomes" id="UP000004030"/>
    </source>
</evidence>
<name>G6EHC6_9SPHN</name>
<keyword evidence="7" id="KW-1185">Reference proteome</keyword>
<feature type="domain" description="HTH tetR-type" evidence="5">
    <location>
        <begin position="165"/>
        <end position="225"/>
    </location>
</feature>
<dbReference type="InterPro" id="IPR050109">
    <property type="entry name" value="HTH-type_TetR-like_transc_reg"/>
</dbReference>
<dbReference type="PROSITE" id="PS50931">
    <property type="entry name" value="HTH_LYSR"/>
    <property type="match status" value="1"/>
</dbReference>
<dbReference type="PANTHER" id="PTHR30055">
    <property type="entry name" value="HTH-TYPE TRANSCRIPTIONAL REGULATOR RUTR"/>
    <property type="match status" value="1"/>
</dbReference>